<name>A0A841QGT9_9PROT</name>
<proteinExistence type="predicted"/>
<organism evidence="2 3">
    <name type="scientific">Acetobacter lovaniensis</name>
    <dbReference type="NCBI Taxonomy" id="104100"/>
    <lineage>
        <taxon>Bacteria</taxon>
        <taxon>Pseudomonadati</taxon>
        <taxon>Pseudomonadota</taxon>
        <taxon>Alphaproteobacteria</taxon>
        <taxon>Acetobacterales</taxon>
        <taxon>Acetobacteraceae</taxon>
        <taxon>Acetobacter</taxon>
    </lineage>
</organism>
<evidence type="ECO:0000313" key="2">
    <source>
        <dbReference type="EMBL" id="MBB6458289.1"/>
    </source>
</evidence>
<dbReference type="EMBL" id="JACHIE010000017">
    <property type="protein sequence ID" value="MBB6458289.1"/>
    <property type="molecule type" value="Genomic_DNA"/>
</dbReference>
<feature type="domain" description="Anti-sigma factor NepR" evidence="1">
    <location>
        <begin position="27"/>
        <end position="50"/>
    </location>
</feature>
<comment type="caution">
    <text evidence="2">The sequence shown here is derived from an EMBL/GenBank/DDBJ whole genome shotgun (WGS) entry which is preliminary data.</text>
</comment>
<protein>
    <recommendedName>
        <fullName evidence="1">Anti-sigma factor NepR domain-containing protein</fullName>
    </recommendedName>
</protein>
<dbReference type="AlphaFoldDB" id="A0A841QGT9"/>
<evidence type="ECO:0000313" key="3">
    <source>
        <dbReference type="Proteomes" id="UP000578000"/>
    </source>
</evidence>
<dbReference type="Pfam" id="PF18557">
    <property type="entry name" value="NepR"/>
    <property type="match status" value="1"/>
</dbReference>
<keyword evidence="3" id="KW-1185">Reference proteome</keyword>
<gene>
    <name evidence="2" type="ORF">HNR55_002896</name>
</gene>
<evidence type="ECO:0000259" key="1">
    <source>
        <dbReference type="Pfam" id="PF18557"/>
    </source>
</evidence>
<sequence length="57" mass="6634">MGKSMDGAPPRKGRQSRDQAFDVWLKRGLHQLFDDVVNEPVPEELLKLIEEDRSRQD</sequence>
<dbReference type="Proteomes" id="UP000578000">
    <property type="component" value="Unassembled WGS sequence"/>
</dbReference>
<accession>A0A841QGT9</accession>
<reference evidence="2 3" key="1">
    <citation type="submission" date="2020-08" db="EMBL/GenBank/DDBJ databases">
        <title>Genomic Encyclopedia of Type Strains, Phase IV (KMG-IV): sequencing the most valuable type-strain genomes for metagenomic binning, comparative biology and taxonomic classification.</title>
        <authorList>
            <person name="Goeker M."/>
        </authorList>
    </citation>
    <scope>NUCLEOTIDE SEQUENCE [LARGE SCALE GENOMIC DNA]</scope>
    <source>
        <strain evidence="2 3">DSM 4491</strain>
    </source>
</reference>
<dbReference type="InterPro" id="IPR041649">
    <property type="entry name" value="NepR"/>
</dbReference>